<evidence type="ECO:0000313" key="7">
    <source>
        <dbReference type="EMBL" id="CAI5793406.1"/>
    </source>
</evidence>
<dbReference type="Proteomes" id="UP001178461">
    <property type="component" value="Chromosome Z"/>
</dbReference>
<dbReference type="Pfam" id="PF07545">
    <property type="entry name" value="Vg_Tdu"/>
    <property type="match status" value="1"/>
</dbReference>
<reference evidence="7" key="1">
    <citation type="submission" date="2022-12" db="EMBL/GenBank/DDBJ databases">
        <authorList>
            <person name="Alioto T."/>
            <person name="Alioto T."/>
            <person name="Gomez Garrido J."/>
        </authorList>
    </citation>
    <scope>NUCLEOTIDE SEQUENCE</scope>
</reference>
<comment type="subcellular location">
    <subcellularLocation>
        <location evidence="1">Nucleus</location>
    </subcellularLocation>
</comment>
<feature type="compositionally biased region" description="Basic and acidic residues" evidence="6">
    <location>
        <begin position="9"/>
        <end position="21"/>
    </location>
</feature>
<keyword evidence="8" id="KW-1185">Reference proteome</keyword>
<feature type="compositionally biased region" description="Basic and acidic residues" evidence="6">
    <location>
        <begin position="68"/>
        <end position="84"/>
    </location>
</feature>
<feature type="compositionally biased region" description="Polar residues" evidence="6">
    <location>
        <begin position="85"/>
        <end position="94"/>
    </location>
</feature>
<accession>A0AA35PLJ5</accession>
<dbReference type="InterPro" id="IPR011520">
    <property type="entry name" value="Vg_fam"/>
</dbReference>
<keyword evidence="4" id="KW-0539">Nucleus</keyword>
<evidence type="ECO:0000256" key="6">
    <source>
        <dbReference type="SAM" id="MobiDB-lite"/>
    </source>
</evidence>
<proteinExistence type="inferred from homology"/>
<gene>
    <name evidence="7" type="ORF">PODLI_1B011643</name>
</gene>
<keyword evidence="2" id="KW-0805">Transcription regulation</keyword>
<dbReference type="AlphaFoldDB" id="A0AA35PLJ5"/>
<keyword evidence="3" id="KW-0804">Transcription</keyword>
<name>A0AA35PLJ5_9SAUR</name>
<dbReference type="EMBL" id="OX395140">
    <property type="protein sequence ID" value="CAI5793406.1"/>
    <property type="molecule type" value="Genomic_DNA"/>
</dbReference>
<comment type="similarity">
    <text evidence="5">Belongs to the vestigial family.</text>
</comment>
<feature type="region of interest" description="Disordered" evidence="6">
    <location>
        <begin position="1"/>
        <end position="26"/>
    </location>
</feature>
<feature type="region of interest" description="Disordered" evidence="6">
    <location>
        <begin position="60"/>
        <end position="155"/>
    </location>
</feature>
<evidence type="ECO:0000256" key="3">
    <source>
        <dbReference type="ARBA" id="ARBA00023163"/>
    </source>
</evidence>
<evidence type="ECO:0000256" key="4">
    <source>
        <dbReference type="ARBA" id="ARBA00023242"/>
    </source>
</evidence>
<dbReference type="GO" id="GO:0006355">
    <property type="term" value="P:regulation of DNA-templated transcription"/>
    <property type="evidence" value="ECO:0007669"/>
    <property type="project" value="InterPro"/>
</dbReference>
<dbReference type="PANTHER" id="PTHR15950:SF20">
    <property type="entry name" value="TRANSCRIPTION COFACTOR VESTIGIAL-LIKE PROTEIN 1"/>
    <property type="match status" value="1"/>
</dbReference>
<evidence type="ECO:0000313" key="8">
    <source>
        <dbReference type="Proteomes" id="UP001178461"/>
    </source>
</evidence>
<dbReference type="PANTHER" id="PTHR15950">
    <property type="entry name" value="TRANSCRIPTION COFACTOR VESTIGIAL-LIKE PROTEIN"/>
    <property type="match status" value="1"/>
</dbReference>
<evidence type="ECO:0000256" key="5">
    <source>
        <dbReference type="ARBA" id="ARBA00025784"/>
    </source>
</evidence>
<feature type="region of interest" description="Disordered" evidence="6">
    <location>
        <begin position="187"/>
        <end position="220"/>
    </location>
</feature>
<sequence length="220" mass="23822">MSTLGHRQKSLEMEERKDSTKLSKCKQPVKTEWGAQCVVFTYFQGDINSVVDEHFSRALSASKTPQDLSRKNSGEDAIVKHESHTSPQQWNFSPQWAKPYHAPPPLNLSSSDDNAAASATSPYPPPLLQGITPPATELWQLPSGDNPNLTAASVYPPSMPDVHMTQGSVSDGKYGSLLGLLQQERCPSSVQEPLNSGSACPTSSARLQNMSQSLTSRGGK</sequence>
<evidence type="ECO:0000256" key="2">
    <source>
        <dbReference type="ARBA" id="ARBA00023015"/>
    </source>
</evidence>
<feature type="compositionally biased region" description="Low complexity" evidence="6">
    <location>
        <begin position="107"/>
        <end position="121"/>
    </location>
</feature>
<protein>
    <submittedName>
        <fullName evidence="7">Cofactor vestigial 1</fullName>
    </submittedName>
</protein>
<evidence type="ECO:0000256" key="1">
    <source>
        <dbReference type="ARBA" id="ARBA00004123"/>
    </source>
</evidence>
<organism evidence="7 8">
    <name type="scientific">Podarcis lilfordi</name>
    <name type="common">Lilford's wall lizard</name>
    <dbReference type="NCBI Taxonomy" id="74358"/>
    <lineage>
        <taxon>Eukaryota</taxon>
        <taxon>Metazoa</taxon>
        <taxon>Chordata</taxon>
        <taxon>Craniata</taxon>
        <taxon>Vertebrata</taxon>
        <taxon>Euteleostomi</taxon>
        <taxon>Lepidosauria</taxon>
        <taxon>Squamata</taxon>
        <taxon>Bifurcata</taxon>
        <taxon>Unidentata</taxon>
        <taxon>Episquamata</taxon>
        <taxon>Laterata</taxon>
        <taxon>Lacertibaenia</taxon>
        <taxon>Lacertidae</taxon>
        <taxon>Podarcis</taxon>
    </lineage>
</organism>
<dbReference type="GO" id="GO:0005634">
    <property type="term" value="C:nucleus"/>
    <property type="evidence" value="ECO:0007669"/>
    <property type="project" value="UniProtKB-SubCell"/>
</dbReference>